<evidence type="ECO:0000313" key="8">
    <source>
        <dbReference type="Proteomes" id="UP001396334"/>
    </source>
</evidence>
<keyword evidence="8" id="KW-1185">Reference proteome</keyword>
<dbReference type="SMART" id="SM00277">
    <property type="entry name" value="GRAN"/>
    <property type="match status" value="1"/>
</dbReference>
<keyword evidence="4" id="KW-0788">Thiol protease</keyword>
<evidence type="ECO:0000313" key="7">
    <source>
        <dbReference type="EMBL" id="KAK9007670.1"/>
    </source>
</evidence>
<comment type="subcellular location">
    <subcellularLocation>
        <location evidence="1">Secreted</location>
    </subcellularLocation>
</comment>
<keyword evidence="4" id="KW-0645">Protease</keyword>
<evidence type="ECO:0000256" key="3">
    <source>
        <dbReference type="ARBA" id="ARBA00022525"/>
    </source>
</evidence>
<feature type="domain" description="Granulins" evidence="6">
    <location>
        <begin position="20"/>
        <end position="77"/>
    </location>
</feature>
<keyword evidence="3" id="KW-0964">Secreted</keyword>
<evidence type="ECO:0000256" key="2">
    <source>
        <dbReference type="ARBA" id="ARBA00010093"/>
    </source>
</evidence>
<dbReference type="SUPFAM" id="SSF57277">
    <property type="entry name" value="Granulin repeat"/>
    <property type="match status" value="1"/>
</dbReference>
<dbReference type="InterPro" id="IPR037277">
    <property type="entry name" value="Granulin_sf"/>
</dbReference>
<comment type="similarity">
    <text evidence="2">Belongs to the granulin family.</text>
</comment>
<keyword evidence="4" id="KW-0378">Hydrolase</keyword>
<sequence>MNPPKPSPSPPSPIRPPTVCDAYYSCPQGTTCCCLFDYGNYCFGWGCCPMESATCCDDHYNCCPQEYPVCDLAAGTCRLSKESPLGVKLLKRRPATIPNSAIPCFFVFLIRTFLASCNSEDCMNWCLICCWVFEV</sequence>
<dbReference type="EMBL" id="JBBPBN010000026">
    <property type="protein sequence ID" value="KAK9007670.1"/>
    <property type="molecule type" value="Genomic_DNA"/>
</dbReference>
<protein>
    <recommendedName>
        <fullName evidence="6">Granulins domain-containing protein</fullName>
    </recommendedName>
</protein>
<dbReference type="Gene3D" id="2.10.25.160">
    <property type="entry name" value="Granulin"/>
    <property type="match status" value="1"/>
</dbReference>
<gene>
    <name evidence="7" type="ORF">V6N11_074590</name>
</gene>
<evidence type="ECO:0000259" key="6">
    <source>
        <dbReference type="SMART" id="SM00277"/>
    </source>
</evidence>
<accession>A0ABR2R4C4</accession>
<dbReference type="Proteomes" id="UP001396334">
    <property type="component" value="Unassembled WGS sequence"/>
</dbReference>
<organism evidence="7 8">
    <name type="scientific">Hibiscus sabdariffa</name>
    <name type="common">roselle</name>
    <dbReference type="NCBI Taxonomy" id="183260"/>
    <lineage>
        <taxon>Eukaryota</taxon>
        <taxon>Viridiplantae</taxon>
        <taxon>Streptophyta</taxon>
        <taxon>Embryophyta</taxon>
        <taxon>Tracheophyta</taxon>
        <taxon>Spermatophyta</taxon>
        <taxon>Magnoliopsida</taxon>
        <taxon>eudicotyledons</taxon>
        <taxon>Gunneridae</taxon>
        <taxon>Pentapetalae</taxon>
        <taxon>rosids</taxon>
        <taxon>malvids</taxon>
        <taxon>Malvales</taxon>
        <taxon>Malvaceae</taxon>
        <taxon>Malvoideae</taxon>
        <taxon>Hibiscus</taxon>
    </lineage>
</organism>
<evidence type="ECO:0000256" key="5">
    <source>
        <dbReference type="ARBA" id="ARBA00023157"/>
    </source>
</evidence>
<dbReference type="PANTHER" id="PTHR12274:SF3">
    <property type="entry name" value="PROGRANULIN"/>
    <property type="match status" value="1"/>
</dbReference>
<comment type="caution">
    <text evidence="7">The sequence shown here is derived from an EMBL/GenBank/DDBJ whole genome shotgun (WGS) entry which is preliminary data.</text>
</comment>
<reference evidence="7 8" key="1">
    <citation type="journal article" date="2024" name="G3 (Bethesda)">
        <title>Genome assembly of Hibiscus sabdariffa L. provides insights into metabolisms of medicinal natural products.</title>
        <authorList>
            <person name="Kim T."/>
        </authorList>
    </citation>
    <scope>NUCLEOTIDE SEQUENCE [LARGE SCALE GENOMIC DNA]</scope>
    <source>
        <strain evidence="7">TK-2024</strain>
        <tissue evidence="7">Old leaves</tissue>
    </source>
</reference>
<dbReference type="InterPro" id="IPR039036">
    <property type="entry name" value="Granulin_fam"/>
</dbReference>
<proteinExistence type="inferred from homology"/>
<dbReference type="Pfam" id="PF00396">
    <property type="entry name" value="Granulin"/>
    <property type="match status" value="1"/>
</dbReference>
<evidence type="ECO:0000256" key="4">
    <source>
        <dbReference type="ARBA" id="ARBA00022807"/>
    </source>
</evidence>
<dbReference type="InterPro" id="IPR000118">
    <property type="entry name" value="Granulin"/>
</dbReference>
<evidence type="ECO:0000256" key="1">
    <source>
        <dbReference type="ARBA" id="ARBA00004613"/>
    </source>
</evidence>
<keyword evidence="5" id="KW-1015">Disulfide bond</keyword>
<dbReference type="PANTHER" id="PTHR12274">
    <property type="entry name" value="GRANULIN"/>
    <property type="match status" value="1"/>
</dbReference>
<name>A0ABR2R4C4_9ROSI</name>